<keyword evidence="2" id="KW-0472">Membrane</keyword>
<protein>
    <submittedName>
        <fullName evidence="3">Uncharacterized protein</fullName>
    </submittedName>
</protein>
<dbReference type="PANTHER" id="PTHR31362">
    <property type="entry name" value="GLYCOSYLTRANSFERASE STELLO1-RELATED"/>
    <property type="match status" value="1"/>
</dbReference>
<dbReference type="InterPro" id="IPR005049">
    <property type="entry name" value="STL-like"/>
</dbReference>
<feature type="transmembrane region" description="Helical" evidence="2">
    <location>
        <begin position="21"/>
        <end position="43"/>
    </location>
</feature>
<dbReference type="AlphaFoldDB" id="A0A7S4AWA1"/>
<reference evidence="3" key="1">
    <citation type="submission" date="2021-01" db="EMBL/GenBank/DDBJ databases">
        <authorList>
            <person name="Corre E."/>
            <person name="Pelletier E."/>
            <person name="Niang G."/>
            <person name="Scheremetjew M."/>
            <person name="Finn R."/>
            <person name="Kale V."/>
            <person name="Holt S."/>
            <person name="Cochrane G."/>
            <person name="Meng A."/>
            <person name="Brown T."/>
            <person name="Cohen L."/>
        </authorList>
    </citation>
    <scope>NUCLEOTIDE SEQUENCE</scope>
    <source>
        <strain evidence="3">10249 10 AB</strain>
    </source>
</reference>
<gene>
    <name evidence="3" type="ORF">PAUS00366_LOCUS21200</name>
</gene>
<accession>A0A7S4AWA1</accession>
<name>A0A7S4AWA1_9STRA</name>
<evidence type="ECO:0000256" key="2">
    <source>
        <dbReference type="SAM" id="Phobius"/>
    </source>
</evidence>
<keyword evidence="2" id="KW-0812">Transmembrane</keyword>
<feature type="region of interest" description="Disordered" evidence="1">
    <location>
        <begin position="80"/>
        <end position="106"/>
    </location>
</feature>
<organism evidence="3">
    <name type="scientific">Pseudo-nitzschia australis</name>
    <dbReference type="NCBI Taxonomy" id="44445"/>
    <lineage>
        <taxon>Eukaryota</taxon>
        <taxon>Sar</taxon>
        <taxon>Stramenopiles</taxon>
        <taxon>Ochrophyta</taxon>
        <taxon>Bacillariophyta</taxon>
        <taxon>Bacillariophyceae</taxon>
        <taxon>Bacillariophycidae</taxon>
        <taxon>Bacillariales</taxon>
        <taxon>Bacillariaceae</taxon>
        <taxon>Pseudo-nitzschia</taxon>
    </lineage>
</organism>
<evidence type="ECO:0000256" key="1">
    <source>
        <dbReference type="SAM" id="MobiDB-lite"/>
    </source>
</evidence>
<sequence length="829" mass="94220">MREVKKKFQKSGGDRTFWLKIRVRVGMTIVLLALFILFVPIGLQANRILSNSFGGKAIPKSFSLEEAIRFIGNYSSAANNQRTPMREFPDQQSFPTPNQKKRTKESTATNLDCQKWIVLAPSVSSTKVKRPSLPIQRAYDAPGWCTVIVSTNRATSNHFMRLNGHSDPKKPETVHFVSMEEGWQEFVPTRNSRDYTNPISRKNMGYLFALRHGAKLVMDLDVDHYLLPIDSTTGQVLPPIENEENIENARFVLTAPRVFNYHSLMNFTIEGTATWPRGFPLQYIHDKATAGQIAYEKSQLQLGTNSSSIGVVQLCPRDLPDVDAILQHVYPIVATTNVSNSNSATAGSRGSLVVPSHAFVPYNARSCIHTYKALWALFLPSTVPQSLSDVYRGYFSQALFQDLDLSVVVSPSDIIIHDNGNDNHGQSRSEHHQYAASNVDQRVKKEDIHNTIAVKNMIDFLSHWKSTAPSLPERILELWVDLYRHNYIEIDDVHSVQHWIKHLIELKYNFPPLMIRHRNDDTVLMGQFNFANDIRDVLFWYQEWKTMFHRIVVRGPFSEGQLTELRWHGIDAKIGKDDKGYHSPIENLMHTLQQYKSVEGVKGVLSVHDDALINVTNIQPMLGSETNIIVFHNENLMDPRSAAVDNHQWEILTKTSFYIHPNGTYSKIDGFQATDIRGLLQSLQSWPWWGMAVRGQTRASKDPRSQKYCEADGSYFSPPFAQSDILYVPISLADDFVVPAQIMTDNSVFLEVAMPKIVDMLRQTTNGTTTVSIANLCTKWDKQRGKVGSLIQCGHPVSARHPFKLGTHGYEKWSEIFRWMTTSTQPFEL</sequence>
<dbReference type="EMBL" id="HBIX01032076">
    <property type="protein sequence ID" value="CAE0728416.1"/>
    <property type="molecule type" value="Transcribed_RNA"/>
</dbReference>
<proteinExistence type="predicted"/>
<dbReference type="PANTHER" id="PTHR31362:SF0">
    <property type="entry name" value="EXOSTOSIN DOMAIN-CONTAINING PROTEIN-RELATED"/>
    <property type="match status" value="1"/>
</dbReference>
<evidence type="ECO:0000313" key="3">
    <source>
        <dbReference type="EMBL" id="CAE0728416.1"/>
    </source>
</evidence>
<keyword evidence="2" id="KW-1133">Transmembrane helix</keyword>